<feature type="transmembrane region" description="Helical" evidence="1">
    <location>
        <begin position="83"/>
        <end position="101"/>
    </location>
</feature>
<accession>A4TY87</accession>
<dbReference type="InterPro" id="IPR046513">
    <property type="entry name" value="DUF6691"/>
</dbReference>
<sequence length="148" mass="15705">MKRLLSAFVAGLVFGSGLLLSGMADPARVLGFFDLFGVWDPTLALVMAGGLAVTALGYRWCLRRSGPLCAVQYQIPANQSLDARLFMGSALFGLGWGLVGYCPGPAILSAGGGVSQAWWFCLGMVAGMLVWRALEYAQMPQGRIAQRG</sequence>
<dbReference type="EMBL" id="CU459003">
    <property type="protein sequence ID" value="CAM75594.1"/>
    <property type="molecule type" value="Genomic_DNA"/>
</dbReference>
<name>A4TY87_9PROT</name>
<evidence type="ECO:0000256" key="1">
    <source>
        <dbReference type="SAM" id="Phobius"/>
    </source>
</evidence>
<evidence type="ECO:0000313" key="2">
    <source>
        <dbReference type="EMBL" id="CAM75594.1"/>
    </source>
</evidence>
<gene>
    <name evidence="2" type="ORF">MGR_3444</name>
</gene>
<keyword evidence="1" id="KW-0812">Transmembrane</keyword>
<dbReference type="RefSeq" id="WP_106001740.1">
    <property type="nucleotide sequence ID" value="NZ_CP027527.1"/>
</dbReference>
<keyword evidence="1" id="KW-1133">Transmembrane helix</keyword>
<proteinExistence type="predicted"/>
<protein>
    <submittedName>
        <fullName evidence="2">Transporter component</fullName>
    </submittedName>
</protein>
<organism evidence="2">
    <name type="scientific">Magnetospirillum gryphiswaldense</name>
    <dbReference type="NCBI Taxonomy" id="55518"/>
    <lineage>
        <taxon>Bacteria</taxon>
        <taxon>Pseudomonadati</taxon>
        <taxon>Pseudomonadota</taxon>
        <taxon>Alphaproteobacteria</taxon>
        <taxon>Rhodospirillales</taxon>
        <taxon>Rhodospirillaceae</taxon>
        <taxon>Magnetospirillum</taxon>
    </lineage>
</organism>
<feature type="transmembrane region" description="Helical" evidence="1">
    <location>
        <begin position="42"/>
        <end position="62"/>
    </location>
</feature>
<reference evidence="2" key="1">
    <citation type="journal article" date="2007" name="J. Bacteriol.">
        <title>Comparative genome analysis of four magnetotactic bacteria reveals a complex set of group-specific genes implicated in magnetosome biomineralization and function.</title>
        <authorList>
            <person name="Richter M."/>
            <person name="Kube M."/>
            <person name="Bazylinski D.A."/>
            <person name="Lombardot T."/>
            <person name="Gloeckner F.O."/>
            <person name="Reinhardt R."/>
            <person name="Schueler D."/>
        </authorList>
    </citation>
    <scope>NUCLEOTIDE SEQUENCE</scope>
    <source>
        <strain evidence="2">MSR-1</strain>
    </source>
</reference>
<keyword evidence="1" id="KW-0472">Membrane</keyword>
<feature type="transmembrane region" description="Helical" evidence="1">
    <location>
        <begin position="116"/>
        <end position="134"/>
    </location>
</feature>
<dbReference type="AlphaFoldDB" id="A4TY87"/>
<dbReference type="Pfam" id="PF20398">
    <property type="entry name" value="DUF6691"/>
    <property type="match status" value="1"/>
</dbReference>